<reference evidence="2 3" key="1">
    <citation type="submission" date="2016-10" db="EMBL/GenBank/DDBJ databases">
        <authorList>
            <person name="de Groot N.N."/>
        </authorList>
    </citation>
    <scope>NUCLEOTIDE SEQUENCE [LARGE SCALE GENOMIC DNA]</scope>
    <source>
        <strain evidence="2 3">S5-249</strain>
    </source>
</reference>
<accession>A0A1I6LHM4</accession>
<evidence type="ECO:0000256" key="1">
    <source>
        <dbReference type="SAM" id="Phobius"/>
    </source>
</evidence>
<keyword evidence="1" id="KW-0472">Membrane</keyword>
<keyword evidence="1" id="KW-1133">Transmembrane helix</keyword>
<keyword evidence="1" id="KW-0812">Transmembrane</keyword>
<evidence type="ECO:0000313" key="2">
    <source>
        <dbReference type="EMBL" id="SFS02830.1"/>
    </source>
</evidence>
<proteinExistence type="predicted"/>
<evidence type="ECO:0000313" key="3">
    <source>
        <dbReference type="Proteomes" id="UP000198824"/>
    </source>
</evidence>
<feature type="transmembrane region" description="Helical" evidence="1">
    <location>
        <begin position="60"/>
        <end position="81"/>
    </location>
</feature>
<sequence length="207" mass="21784">MMRALDRLPLGPIMAGAFAAALAFALYAMPNWRLESAVVASGLPDLLGAAEPPLGRTARTLVMLAAALAGGGAVWALFWWIERPRPAPAAAPAATVAMPIDEAPTLRRADAHPDAPPRRPIFAAQDLGAPLDEAPVIPWREDRRQLAPVTIDASELLLDKPFVEPAADPLPDSAAGLLARLEAGLVKRGTAPRPDARLREALTRGAA</sequence>
<name>A0A1I6LHM4_9SPHN</name>
<gene>
    <name evidence="2" type="ORF">SAMN05192580_2737</name>
</gene>
<dbReference type="RefSeq" id="WP_093315394.1">
    <property type="nucleotide sequence ID" value="NZ_FOZG01000002.1"/>
</dbReference>
<protein>
    <submittedName>
        <fullName evidence="2">Uncharacterized protein</fullName>
    </submittedName>
</protein>
<dbReference type="AlphaFoldDB" id="A0A1I6LHM4"/>
<dbReference type="Proteomes" id="UP000198824">
    <property type="component" value="Unassembled WGS sequence"/>
</dbReference>
<organism evidence="2 3">
    <name type="scientific">Sphingomonas jatrophae</name>
    <dbReference type="NCBI Taxonomy" id="1166337"/>
    <lineage>
        <taxon>Bacteria</taxon>
        <taxon>Pseudomonadati</taxon>
        <taxon>Pseudomonadota</taxon>
        <taxon>Alphaproteobacteria</taxon>
        <taxon>Sphingomonadales</taxon>
        <taxon>Sphingomonadaceae</taxon>
        <taxon>Sphingomonas</taxon>
    </lineage>
</organism>
<dbReference type="OrthoDB" id="7560213at2"/>
<keyword evidence="3" id="KW-1185">Reference proteome</keyword>
<dbReference type="STRING" id="1166337.SAMN05192580_2737"/>
<dbReference type="EMBL" id="FOZG01000002">
    <property type="protein sequence ID" value="SFS02830.1"/>
    <property type="molecule type" value="Genomic_DNA"/>
</dbReference>